<sequence>MDRQTDIGVSSSFRRVRRGAARKRAATKLMASINNVNRREISLKRDKSAYGRHHSRSTLAEIRIILLYLRPAPPQIENSRSTSGRTNYFHYRRCGDPIISQQKHQFVSFAYICWE</sequence>
<name>A0A4C1W2P5_EUMVA</name>
<keyword evidence="2" id="KW-1185">Reference proteome</keyword>
<organism evidence="1 2">
    <name type="scientific">Eumeta variegata</name>
    <name type="common">Bagworm moth</name>
    <name type="synonym">Eumeta japonica</name>
    <dbReference type="NCBI Taxonomy" id="151549"/>
    <lineage>
        <taxon>Eukaryota</taxon>
        <taxon>Metazoa</taxon>
        <taxon>Ecdysozoa</taxon>
        <taxon>Arthropoda</taxon>
        <taxon>Hexapoda</taxon>
        <taxon>Insecta</taxon>
        <taxon>Pterygota</taxon>
        <taxon>Neoptera</taxon>
        <taxon>Endopterygota</taxon>
        <taxon>Lepidoptera</taxon>
        <taxon>Glossata</taxon>
        <taxon>Ditrysia</taxon>
        <taxon>Tineoidea</taxon>
        <taxon>Psychidae</taxon>
        <taxon>Oiketicinae</taxon>
        <taxon>Eumeta</taxon>
    </lineage>
</organism>
<dbReference type="EMBL" id="BGZK01000459">
    <property type="protein sequence ID" value="GBP44822.1"/>
    <property type="molecule type" value="Genomic_DNA"/>
</dbReference>
<dbReference type="Proteomes" id="UP000299102">
    <property type="component" value="Unassembled WGS sequence"/>
</dbReference>
<proteinExistence type="predicted"/>
<comment type="caution">
    <text evidence="1">The sequence shown here is derived from an EMBL/GenBank/DDBJ whole genome shotgun (WGS) entry which is preliminary data.</text>
</comment>
<evidence type="ECO:0000313" key="1">
    <source>
        <dbReference type="EMBL" id="GBP44822.1"/>
    </source>
</evidence>
<gene>
    <name evidence="1" type="ORF">EVAR_75690_1</name>
</gene>
<reference evidence="1 2" key="1">
    <citation type="journal article" date="2019" name="Commun. Biol.">
        <title>The bagworm genome reveals a unique fibroin gene that provides high tensile strength.</title>
        <authorList>
            <person name="Kono N."/>
            <person name="Nakamura H."/>
            <person name="Ohtoshi R."/>
            <person name="Tomita M."/>
            <person name="Numata K."/>
            <person name="Arakawa K."/>
        </authorList>
    </citation>
    <scope>NUCLEOTIDE SEQUENCE [LARGE SCALE GENOMIC DNA]</scope>
</reference>
<dbReference type="AlphaFoldDB" id="A0A4C1W2P5"/>
<evidence type="ECO:0000313" key="2">
    <source>
        <dbReference type="Proteomes" id="UP000299102"/>
    </source>
</evidence>
<protein>
    <submittedName>
        <fullName evidence="1">Uncharacterized protein</fullName>
    </submittedName>
</protein>
<accession>A0A4C1W2P5</accession>